<dbReference type="EMBL" id="CP011925">
    <property type="protein sequence ID" value="ATD10038.1"/>
    <property type="molecule type" value="Genomic_DNA"/>
</dbReference>
<evidence type="ECO:0000313" key="2">
    <source>
        <dbReference type="Proteomes" id="UP000016521"/>
    </source>
</evidence>
<gene>
    <name evidence="1" type="ORF">PPIS_b0995</name>
</gene>
<sequence>MLKLVFYDTMVSAVAETDSIWPVSEYTRQTILKSDKQQNN</sequence>
<evidence type="ECO:0000313" key="1">
    <source>
        <dbReference type="EMBL" id="ATD10038.1"/>
    </source>
</evidence>
<name>A0ABM6NMC7_PSEO7</name>
<keyword evidence="2" id="KW-1185">Reference proteome</keyword>
<protein>
    <submittedName>
        <fullName evidence="1">Uncharacterized protein</fullName>
    </submittedName>
</protein>
<reference evidence="1 2" key="1">
    <citation type="submission" date="2015-06" db="EMBL/GenBank/DDBJ databases">
        <authorList>
            <person name="Xie B.-B."/>
            <person name="Rong J.-C."/>
            <person name="Qin Q.-L."/>
            <person name="Zhang Y.-Z."/>
        </authorList>
    </citation>
    <scope>NUCLEOTIDE SEQUENCE [LARGE SCALE GENOMIC DNA]</scope>
    <source>
        <strain evidence="1 2">JCM 20779</strain>
    </source>
</reference>
<dbReference type="Proteomes" id="UP000016521">
    <property type="component" value="Chromosome II"/>
</dbReference>
<accession>A0ABM6NMC7</accession>
<proteinExistence type="predicted"/>
<organism evidence="1 2">
    <name type="scientific">Pseudoalteromonas piscicida</name>
    <dbReference type="NCBI Taxonomy" id="43662"/>
    <lineage>
        <taxon>Bacteria</taxon>
        <taxon>Pseudomonadati</taxon>
        <taxon>Pseudomonadota</taxon>
        <taxon>Gammaproteobacteria</taxon>
        <taxon>Alteromonadales</taxon>
        <taxon>Pseudoalteromonadaceae</taxon>
        <taxon>Pseudoalteromonas</taxon>
    </lineage>
</organism>